<reference evidence="1" key="2">
    <citation type="submission" date="2020-05" db="UniProtKB">
        <authorList>
            <consortium name="EnsemblMetazoa"/>
        </authorList>
    </citation>
    <scope>IDENTIFICATION</scope>
    <source>
        <strain evidence="1">IAEA</strain>
    </source>
</reference>
<reference evidence="2" key="1">
    <citation type="submission" date="2014-03" db="EMBL/GenBank/DDBJ databases">
        <authorList>
            <person name="Aksoy S."/>
            <person name="Warren W."/>
            <person name="Wilson R.K."/>
        </authorList>
    </citation>
    <scope>NUCLEOTIDE SEQUENCE [LARGE SCALE GENOMIC DNA]</scope>
    <source>
        <strain evidence="2">IAEA</strain>
    </source>
</reference>
<name>A0A1A9WJV8_9MUSC</name>
<sequence length="131" mass="14911">MTIDIIDNIEKFTSNIEMTATATNQTQNTENYGSRTRELLNNLITTTNENYTTELCQCPQQKKQFAQYLHYNISVACLSETFLQPDDIFTIKNYNVIRADRNSNSRGGGVANLISNKLTYNCIPFSTPCTY</sequence>
<dbReference type="VEuPathDB" id="VectorBase:GBRI022382"/>
<keyword evidence="2" id="KW-1185">Reference proteome</keyword>
<dbReference type="Proteomes" id="UP000091820">
    <property type="component" value="Unassembled WGS sequence"/>
</dbReference>
<proteinExistence type="predicted"/>
<dbReference type="EnsemblMetazoa" id="GBRI022382-RA">
    <property type="protein sequence ID" value="GBRI022382-PA"/>
    <property type="gene ID" value="GBRI022382"/>
</dbReference>
<evidence type="ECO:0000313" key="1">
    <source>
        <dbReference type="EnsemblMetazoa" id="GBRI022382-PA"/>
    </source>
</evidence>
<dbReference type="InterPro" id="IPR036691">
    <property type="entry name" value="Endo/exonu/phosph_ase_sf"/>
</dbReference>
<protein>
    <submittedName>
        <fullName evidence="1">Uncharacterized protein</fullName>
    </submittedName>
</protein>
<dbReference type="Gene3D" id="3.60.10.10">
    <property type="entry name" value="Endonuclease/exonuclease/phosphatase"/>
    <property type="match status" value="1"/>
</dbReference>
<organism evidence="1 2">
    <name type="scientific">Glossina brevipalpis</name>
    <dbReference type="NCBI Taxonomy" id="37001"/>
    <lineage>
        <taxon>Eukaryota</taxon>
        <taxon>Metazoa</taxon>
        <taxon>Ecdysozoa</taxon>
        <taxon>Arthropoda</taxon>
        <taxon>Hexapoda</taxon>
        <taxon>Insecta</taxon>
        <taxon>Pterygota</taxon>
        <taxon>Neoptera</taxon>
        <taxon>Endopterygota</taxon>
        <taxon>Diptera</taxon>
        <taxon>Brachycera</taxon>
        <taxon>Muscomorpha</taxon>
        <taxon>Hippoboscoidea</taxon>
        <taxon>Glossinidae</taxon>
        <taxon>Glossina</taxon>
    </lineage>
</organism>
<evidence type="ECO:0000313" key="2">
    <source>
        <dbReference type="Proteomes" id="UP000091820"/>
    </source>
</evidence>
<dbReference type="SUPFAM" id="SSF56219">
    <property type="entry name" value="DNase I-like"/>
    <property type="match status" value="1"/>
</dbReference>
<dbReference type="AlphaFoldDB" id="A0A1A9WJV8"/>
<accession>A0A1A9WJV8</accession>